<dbReference type="EMBL" id="JANAVB010037220">
    <property type="protein sequence ID" value="KAJ6802505.1"/>
    <property type="molecule type" value="Genomic_DNA"/>
</dbReference>
<evidence type="ECO:0008006" key="3">
    <source>
        <dbReference type="Google" id="ProtNLM"/>
    </source>
</evidence>
<gene>
    <name evidence="1" type="ORF">M6B38_192370</name>
</gene>
<dbReference type="AlphaFoldDB" id="A0AAX6EET8"/>
<reference evidence="1" key="1">
    <citation type="journal article" date="2023" name="GigaByte">
        <title>Genome assembly of the bearded iris, Iris pallida Lam.</title>
        <authorList>
            <person name="Bruccoleri R.E."/>
            <person name="Oakeley E.J."/>
            <person name="Faust A.M.E."/>
            <person name="Altorfer M."/>
            <person name="Dessus-Babus S."/>
            <person name="Burckhardt D."/>
            <person name="Oertli M."/>
            <person name="Naumann U."/>
            <person name="Petersen F."/>
            <person name="Wong J."/>
        </authorList>
    </citation>
    <scope>NUCLEOTIDE SEQUENCE</scope>
    <source>
        <strain evidence="1">GSM-AAB239-AS_SAM_17_03QT</strain>
    </source>
</reference>
<comment type="caution">
    <text evidence="1">The sequence shown here is derived from an EMBL/GenBank/DDBJ whole genome shotgun (WGS) entry which is preliminary data.</text>
</comment>
<accession>A0AAX6EET8</accession>
<proteinExistence type="predicted"/>
<protein>
    <recommendedName>
        <fullName evidence="3">Secreted protein</fullName>
    </recommendedName>
</protein>
<sequence length="85" mass="9907">MRSRTMTATVEGILLRRCWQAAVPPYHWRQQQRSTTVSFLLRPWLMTTTGPAVVWRRSFITTGSGVYAILRQRATSIIGSQIRRW</sequence>
<evidence type="ECO:0000313" key="1">
    <source>
        <dbReference type="EMBL" id="KAJ6802505.1"/>
    </source>
</evidence>
<organism evidence="1 2">
    <name type="scientific">Iris pallida</name>
    <name type="common">Sweet iris</name>
    <dbReference type="NCBI Taxonomy" id="29817"/>
    <lineage>
        <taxon>Eukaryota</taxon>
        <taxon>Viridiplantae</taxon>
        <taxon>Streptophyta</taxon>
        <taxon>Embryophyta</taxon>
        <taxon>Tracheophyta</taxon>
        <taxon>Spermatophyta</taxon>
        <taxon>Magnoliopsida</taxon>
        <taxon>Liliopsida</taxon>
        <taxon>Asparagales</taxon>
        <taxon>Iridaceae</taxon>
        <taxon>Iridoideae</taxon>
        <taxon>Irideae</taxon>
        <taxon>Iris</taxon>
    </lineage>
</organism>
<keyword evidence="2" id="KW-1185">Reference proteome</keyword>
<reference evidence="1" key="2">
    <citation type="submission" date="2023-04" db="EMBL/GenBank/DDBJ databases">
        <authorList>
            <person name="Bruccoleri R.E."/>
            <person name="Oakeley E.J."/>
            <person name="Faust A.-M."/>
            <person name="Dessus-Babus S."/>
            <person name="Altorfer M."/>
            <person name="Burckhardt D."/>
            <person name="Oertli M."/>
            <person name="Naumann U."/>
            <person name="Petersen F."/>
            <person name="Wong J."/>
        </authorList>
    </citation>
    <scope>NUCLEOTIDE SEQUENCE</scope>
    <source>
        <strain evidence="1">GSM-AAB239-AS_SAM_17_03QT</strain>
        <tissue evidence="1">Leaf</tissue>
    </source>
</reference>
<name>A0AAX6EET8_IRIPA</name>
<dbReference type="Proteomes" id="UP001140949">
    <property type="component" value="Unassembled WGS sequence"/>
</dbReference>
<evidence type="ECO:0000313" key="2">
    <source>
        <dbReference type="Proteomes" id="UP001140949"/>
    </source>
</evidence>